<dbReference type="Proteomes" id="UP000814033">
    <property type="component" value="Unassembled WGS sequence"/>
</dbReference>
<comment type="caution">
    <text evidence="1">The sequence shown here is derived from an EMBL/GenBank/DDBJ whole genome shotgun (WGS) entry which is preliminary data.</text>
</comment>
<evidence type="ECO:0000313" key="2">
    <source>
        <dbReference type="Proteomes" id="UP000814033"/>
    </source>
</evidence>
<reference evidence="1" key="1">
    <citation type="submission" date="2021-02" db="EMBL/GenBank/DDBJ databases">
        <authorList>
            <consortium name="DOE Joint Genome Institute"/>
            <person name="Ahrendt S."/>
            <person name="Looney B.P."/>
            <person name="Miyauchi S."/>
            <person name="Morin E."/>
            <person name="Drula E."/>
            <person name="Courty P.E."/>
            <person name="Chicoki N."/>
            <person name="Fauchery L."/>
            <person name="Kohler A."/>
            <person name="Kuo A."/>
            <person name="Labutti K."/>
            <person name="Pangilinan J."/>
            <person name="Lipzen A."/>
            <person name="Riley R."/>
            <person name="Andreopoulos W."/>
            <person name="He G."/>
            <person name="Johnson J."/>
            <person name="Barry K.W."/>
            <person name="Grigoriev I.V."/>
            <person name="Nagy L."/>
            <person name="Hibbett D."/>
            <person name="Henrissat B."/>
            <person name="Matheny P.B."/>
            <person name="Labbe J."/>
            <person name="Martin F."/>
        </authorList>
    </citation>
    <scope>NUCLEOTIDE SEQUENCE</scope>
    <source>
        <strain evidence="1">FP105234-sp</strain>
    </source>
</reference>
<reference evidence="1" key="2">
    <citation type="journal article" date="2022" name="New Phytol.">
        <title>Evolutionary transition to the ectomycorrhizal habit in the genomes of a hyperdiverse lineage of mushroom-forming fungi.</title>
        <authorList>
            <person name="Looney B."/>
            <person name="Miyauchi S."/>
            <person name="Morin E."/>
            <person name="Drula E."/>
            <person name="Courty P.E."/>
            <person name="Kohler A."/>
            <person name="Kuo A."/>
            <person name="LaButti K."/>
            <person name="Pangilinan J."/>
            <person name="Lipzen A."/>
            <person name="Riley R."/>
            <person name="Andreopoulos W."/>
            <person name="He G."/>
            <person name="Johnson J."/>
            <person name="Nolan M."/>
            <person name="Tritt A."/>
            <person name="Barry K.W."/>
            <person name="Grigoriev I.V."/>
            <person name="Nagy L.G."/>
            <person name="Hibbett D."/>
            <person name="Henrissat B."/>
            <person name="Matheny P.B."/>
            <person name="Labbe J."/>
            <person name="Martin F.M."/>
        </authorList>
    </citation>
    <scope>NUCLEOTIDE SEQUENCE</scope>
    <source>
        <strain evidence="1">FP105234-sp</strain>
    </source>
</reference>
<proteinExistence type="predicted"/>
<sequence length="249" mass="27442">MDFSRYSVPGSDETFYIPDFITKDEEEYLIRKIGETPQPKWKQLAKRRRVPSRGDLTPNSILIPQAMPSFLSEYPDLIARLKATGAFGGSPHQQPNHVILNQYLPGQGIMPHEDGPAYYPVVATLSLGSHTVMHYYQYSSSPSGSDTGETDGKGRAIDPTPILSLLLEPRSLVITTSALYTRHLHGIDALEDDDFGRGAGVANVELLTGAGRDVVEGARTLPRRVRYSLTCRDVTRVANVVAGRTFGKR</sequence>
<dbReference type="EMBL" id="MU276109">
    <property type="protein sequence ID" value="KAI0041661.1"/>
    <property type="molecule type" value="Genomic_DNA"/>
</dbReference>
<evidence type="ECO:0000313" key="1">
    <source>
        <dbReference type="EMBL" id="KAI0041661.1"/>
    </source>
</evidence>
<accession>A0ACB8RDB6</accession>
<keyword evidence="2" id="KW-1185">Reference proteome</keyword>
<name>A0ACB8RDB6_9AGAM</name>
<organism evidence="1 2">
    <name type="scientific">Auriscalpium vulgare</name>
    <dbReference type="NCBI Taxonomy" id="40419"/>
    <lineage>
        <taxon>Eukaryota</taxon>
        <taxon>Fungi</taxon>
        <taxon>Dikarya</taxon>
        <taxon>Basidiomycota</taxon>
        <taxon>Agaricomycotina</taxon>
        <taxon>Agaricomycetes</taxon>
        <taxon>Russulales</taxon>
        <taxon>Auriscalpiaceae</taxon>
        <taxon>Auriscalpium</taxon>
    </lineage>
</organism>
<gene>
    <name evidence="1" type="ORF">FA95DRAFT_1584663</name>
</gene>
<protein>
    <submittedName>
        <fullName evidence="1">Uncharacterized protein</fullName>
    </submittedName>
</protein>